<dbReference type="Gene3D" id="3.60.10.10">
    <property type="entry name" value="Endonuclease/exonuclease/phosphatase"/>
    <property type="match status" value="1"/>
</dbReference>
<reference evidence="2 3" key="1">
    <citation type="submission" date="2021-12" db="EMBL/GenBank/DDBJ databases">
        <title>High titer production of polyol ester of fatty acids by Rhodotorula paludigena BS15 towards product separation-free biomass refinery.</title>
        <authorList>
            <person name="Mano J."/>
            <person name="Ono H."/>
            <person name="Tanaka T."/>
            <person name="Naito K."/>
            <person name="Sushida H."/>
            <person name="Ike M."/>
            <person name="Tokuyasu K."/>
            <person name="Kitaoka M."/>
        </authorList>
    </citation>
    <scope>NUCLEOTIDE SEQUENCE [LARGE SCALE GENOMIC DNA]</scope>
    <source>
        <strain evidence="2 3">BS15</strain>
    </source>
</reference>
<comment type="caution">
    <text evidence="2">The sequence shown here is derived from an EMBL/GenBank/DDBJ whole genome shotgun (WGS) entry which is preliminary data.</text>
</comment>
<accession>A0AAV5GDM7</accession>
<sequence>MPEARKVVCATYNGKLARGRTAALARGEPTDDLTAWLTLDDGGRKGGEGDTPPDFVAVGFQEMIPLHLALAGFTKTALDLHDDELRTAIDTRYASSEKAGEGYRLVARNAIGGIVLLVYARAPSVSQRVVSVQSATIGCGVLGVMGNKGAVGIRVVLAEDEGESVWTFISAHLAAHQNQVEARNSNWKEIVSRLVFAGADGRESQMFETGHLFFFGDLNYRISLTSPKKLAPHLLAHSISSLVPSDPSSYTSLLAQDQLQQEQSAGRTLHHLREGPITFQPTYKFLPGSRDKYKDFRKRPPGWCDRVLFASSAGDKAEVLDYHSVMDFTRSDHKPVAATISIPSSSLTRPLPHPAPFPLDRSYRLKHTVGRALDRLVGVVWCLVMLAGFNRDARIGIANLAIAAATAYYRRVLFG</sequence>
<dbReference type="Pfam" id="PF22669">
    <property type="entry name" value="Exo_endo_phos2"/>
    <property type="match status" value="1"/>
</dbReference>
<dbReference type="InterPro" id="IPR046985">
    <property type="entry name" value="IP5"/>
</dbReference>
<evidence type="ECO:0000313" key="3">
    <source>
        <dbReference type="Proteomes" id="UP001342314"/>
    </source>
</evidence>
<name>A0AAV5GDM7_9BASI</name>
<proteinExistence type="predicted"/>
<dbReference type="InterPro" id="IPR036691">
    <property type="entry name" value="Endo/exonu/phosph_ase_sf"/>
</dbReference>
<dbReference type="SUPFAM" id="SSF56219">
    <property type="entry name" value="DNase I-like"/>
    <property type="match status" value="1"/>
</dbReference>
<dbReference type="InterPro" id="IPR000300">
    <property type="entry name" value="IPPc"/>
</dbReference>
<keyword evidence="3" id="KW-1185">Reference proteome</keyword>
<dbReference type="PANTHER" id="PTHR11200:SF286">
    <property type="entry name" value="5-PHOSPHATASE, PUTATIVE (AFU_ORTHOLOGUE AFUA_5G07600)-RELATED"/>
    <property type="match status" value="1"/>
</dbReference>
<dbReference type="GO" id="GO:0004439">
    <property type="term" value="F:phosphatidylinositol-4,5-bisphosphate 5-phosphatase activity"/>
    <property type="evidence" value="ECO:0007669"/>
    <property type="project" value="TreeGrafter"/>
</dbReference>
<feature type="domain" description="Inositol polyphosphate-related phosphatase" evidence="1">
    <location>
        <begin position="3"/>
        <end position="348"/>
    </location>
</feature>
<organism evidence="2 3">
    <name type="scientific">Rhodotorula paludigena</name>
    <dbReference type="NCBI Taxonomy" id="86838"/>
    <lineage>
        <taxon>Eukaryota</taxon>
        <taxon>Fungi</taxon>
        <taxon>Dikarya</taxon>
        <taxon>Basidiomycota</taxon>
        <taxon>Pucciniomycotina</taxon>
        <taxon>Microbotryomycetes</taxon>
        <taxon>Sporidiobolales</taxon>
        <taxon>Sporidiobolaceae</taxon>
        <taxon>Rhodotorula</taxon>
    </lineage>
</organism>
<dbReference type="AlphaFoldDB" id="A0AAV5GDM7"/>
<dbReference type="EMBL" id="BQKY01000003">
    <property type="protein sequence ID" value="GJN88398.1"/>
    <property type="molecule type" value="Genomic_DNA"/>
</dbReference>
<evidence type="ECO:0000313" key="2">
    <source>
        <dbReference type="EMBL" id="GJN88398.1"/>
    </source>
</evidence>
<dbReference type="GO" id="GO:0046856">
    <property type="term" value="P:phosphatidylinositol dephosphorylation"/>
    <property type="evidence" value="ECO:0007669"/>
    <property type="project" value="InterPro"/>
</dbReference>
<dbReference type="PANTHER" id="PTHR11200">
    <property type="entry name" value="INOSITOL 5-PHOSPHATASE"/>
    <property type="match status" value="1"/>
</dbReference>
<gene>
    <name evidence="2" type="ORF">Rhopal_001364-T1</name>
</gene>
<dbReference type="Proteomes" id="UP001342314">
    <property type="component" value="Unassembled WGS sequence"/>
</dbReference>
<dbReference type="SMART" id="SM00128">
    <property type="entry name" value="IPPc"/>
    <property type="match status" value="1"/>
</dbReference>
<protein>
    <recommendedName>
        <fullName evidence="1">Inositol polyphosphate-related phosphatase domain-containing protein</fullName>
    </recommendedName>
</protein>
<evidence type="ECO:0000259" key="1">
    <source>
        <dbReference type="SMART" id="SM00128"/>
    </source>
</evidence>